<name>A0A914H4C5_GLORO</name>
<dbReference type="InterPro" id="IPR001878">
    <property type="entry name" value="Znf_CCHC"/>
</dbReference>
<feature type="region of interest" description="Disordered" evidence="7">
    <location>
        <begin position="271"/>
        <end position="290"/>
    </location>
</feature>
<keyword evidence="10" id="KW-1185">Reference proteome</keyword>
<dbReference type="GO" id="GO:0006511">
    <property type="term" value="P:ubiquitin-dependent protein catabolic process"/>
    <property type="evidence" value="ECO:0007669"/>
    <property type="project" value="TreeGrafter"/>
</dbReference>
<organism evidence="10 11">
    <name type="scientific">Globodera rostochiensis</name>
    <name type="common">Golden nematode worm</name>
    <name type="synonym">Heterodera rostochiensis</name>
    <dbReference type="NCBI Taxonomy" id="31243"/>
    <lineage>
        <taxon>Eukaryota</taxon>
        <taxon>Metazoa</taxon>
        <taxon>Ecdysozoa</taxon>
        <taxon>Nematoda</taxon>
        <taxon>Chromadorea</taxon>
        <taxon>Rhabditida</taxon>
        <taxon>Tylenchina</taxon>
        <taxon>Tylenchomorpha</taxon>
        <taxon>Tylenchoidea</taxon>
        <taxon>Heteroderidae</taxon>
        <taxon>Heteroderinae</taxon>
        <taxon>Globodera</taxon>
    </lineage>
</organism>
<feature type="domain" description="DWNN" evidence="9">
    <location>
        <begin position="4"/>
        <end position="75"/>
    </location>
</feature>
<dbReference type="GO" id="GO:0005634">
    <property type="term" value="C:nucleus"/>
    <property type="evidence" value="ECO:0007669"/>
    <property type="project" value="UniProtKB-SubCell"/>
</dbReference>
<feature type="compositionally biased region" description="Basic residues" evidence="7">
    <location>
        <begin position="759"/>
        <end position="808"/>
    </location>
</feature>
<dbReference type="GO" id="GO:0019899">
    <property type="term" value="F:enzyme binding"/>
    <property type="evidence" value="ECO:0007669"/>
    <property type="project" value="UniProtKB-ARBA"/>
</dbReference>
<dbReference type="InterPro" id="IPR014891">
    <property type="entry name" value="DWNN_domain"/>
</dbReference>
<keyword evidence="2" id="KW-0479">Metal-binding</keyword>
<evidence type="ECO:0000259" key="8">
    <source>
        <dbReference type="PROSITE" id="PS50158"/>
    </source>
</evidence>
<dbReference type="GO" id="GO:0016567">
    <property type="term" value="P:protein ubiquitination"/>
    <property type="evidence" value="ECO:0007669"/>
    <property type="project" value="InterPro"/>
</dbReference>
<feature type="region of interest" description="Disordered" evidence="7">
    <location>
        <begin position="613"/>
        <end position="823"/>
    </location>
</feature>
<dbReference type="GO" id="GO:0008270">
    <property type="term" value="F:zinc ion binding"/>
    <property type="evidence" value="ECO:0007669"/>
    <property type="project" value="UniProtKB-KW"/>
</dbReference>
<feature type="compositionally biased region" description="Low complexity" evidence="7">
    <location>
        <begin position="407"/>
        <end position="427"/>
    </location>
</feature>
<evidence type="ECO:0000256" key="1">
    <source>
        <dbReference type="ARBA" id="ARBA00004123"/>
    </source>
</evidence>
<protein>
    <submittedName>
        <fullName evidence="11">E3 ubiquitin-protein ligase RBBP6</fullName>
    </submittedName>
</protein>
<comment type="subcellular location">
    <subcellularLocation>
        <location evidence="1">Nucleus</location>
    </subcellularLocation>
</comment>
<keyword evidence="4" id="KW-0862">Zinc</keyword>
<feature type="compositionally biased region" description="Basic and acidic residues" evidence="7">
    <location>
        <begin position="809"/>
        <end position="823"/>
    </location>
</feature>
<feature type="region of interest" description="Disordered" evidence="7">
    <location>
        <begin position="510"/>
        <end position="550"/>
    </location>
</feature>
<dbReference type="AlphaFoldDB" id="A0A914H4C5"/>
<dbReference type="WBParaSite" id="Gr19_v10_g13870.t1">
    <property type="protein sequence ID" value="Gr19_v10_g13870.t1"/>
    <property type="gene ID" value="Gr19_v10_g13870"/>
</dbReference>
<dbReference type="InterPro" id="IPR033489">
    <property type="entry name" value="RBBP6"/>
</dbReference>
<evidence type="ECO:0000256" key="5">
    <source>
        <dbReference type="ARBA" id="ARBA00023242"/>
    </source>
</evidence>
<dbReference type="Gene3D" id="4.10.60.10">
    <property type="entry name" value="Zinc finger, CCHC-type"/>
    <property type="match status" value="1"/>
</dbReference>
<evidence type="ECO:0000256" key="7">
    <source>
        <dbReference type="SAM" id="MobiDB-lite"/>
    </source>
</evidence>
<dbReference type="PROSITE" id="PS50158">
    <property type="entry name" value="ZF_CCHC"/>
    <property type="match status" value="1"/>
</dbReference>
<evidence type="ECO:0000313" key="10">
    <source>
        <dbReference type="Proteomes" id="UP000887572"/>
    </source>
</evidence>
<evidence type="ECO:0000256" key="2">
    <source>
        <dbReference type="ARBA" id="ARBA00022723"/>
    </source>
</evidence>
<reference evidence="11" key="1">
    <citation type="submission" date="2022-11" db="UniProtKB">
        <authorList>
            <consortium name="WormBaseParasite"/>
        </authorList>
    </citation>
    <scope>IDENTIFICATION</scope>
</reference>
<evidence type="ECO:0000313" key="11">
    <source>
        <dbReference type="WBParaSite" id="Gr19_v10_g13870.t1"/>
    </source>
</evidence>
<feature type="compositionally biased region" description="Low complexity" evidence="7">
    <location>
        <begin position="468"/>
        <end position="477"/>
    </location>
</feature>
<feature type="region of interest" description="Disordered" evidence="7">
    <location>
        <begin position="449"/>
        <end position="479"/>
    </location>
</feature>
<evidence type="ECO:0000259" key="9">
    <source>
        <dbReference type="PROSITE" id="PS51282"/>
    </source>
</evidence>
<feature type="domain" description="CCHC-type" evidence="8">
    <location>
        <begin position="157"/>
        <end position="171"/>
    </location>
</feature>
<dbReference type="GO" id="GO:0061630">
    <property type="term" value="F:ubiquitin protein ligase activity"/>
    <property type="evidence" value="ECO:0007669"/>
    <property type="project" value="InterPro"/>
</dbReference>
<dbReference type="Pfam" id="PF13696">
    <property type="entry name" value="zf-CCHC_2"/>
    <property type="match status" value="1"/>
</dbReference>
<dbReference type="InterPro" id="IPR025829">
    <property type="entry name" value="Zn_knuckle_CX2CX3GHX4C"/>
</dbReference>
<dbReference type="GO" id="GO:0003676">
    <property type="term" value="F:nucleic acid binding"/>
    <property type="evidence" value="ECO:0007669"/>
    <property type="project" value="InterPro"/>
</dbReference>
<feature type="compositionally biased region" description="Basic and acidic residues" evidence="7">
    <location>
        <begin position="622"/>
        <end position="633"/>
    </location>
</feature>
<evidence type="ECO:0000256" key="6">
    <source>
        <dbReference type="PROSITE-ProRule" id="PRU00047"/>
    </source>
</evidence>
<feature type="region of interest" description="Disordered" evidence="7">
    <location>
        <begin position="403"/>
        <end position="427"/>
    </location>
</feature>
<dbReference type="GO" id="GO:0006397">
    <property type="term" value="P:mRNA processing"/>
    <property type="evidence" value="ECO:0007669"/>
    <property type="project" value="InterPro"/>
</dbReference>
<dbReference type="SMART" id="SM01180">
    <property type="entry name" value="DWNN"/>
    <property type="match status" value="1"/>
</dbReference>
<feature type="compositionally biased region" description="Basic and acidic residues" evidence="7">
    <location>
        <begin position="686"/>
        <end position="758"/>
    </location>
</feature>
<dbReference type="Proteomes" id="UP000887572">
    <property type="component" value="Unplaced"/>
</dbReference>
<sequence length="823" mass="90024">MFSVHYKFKATLEYKTLTFDGLHIGVDELKKAICDKENIRTESFDLLLTNAHTKREYAVGELVPLNSSVVVQRIPRENALKLPKVQDTSTSGIISRNVSSSLFQQNSYIKPEEFAGMTEEQRLAHIKRVSTEKYNSSNYQRRTGGIMTGPPPATYVCNRCGQPGHWYKSCPLVNASSSSSVLHLGKMIDLMPMLLLLLLEEEEEENNGNLHAIIKQSLPPPPSTLNVRRTAGITMDELMETHRDDPLAMIHPSGKFVKPIMHHQARMQRKYEPFPGQPDESRSPGQSATTTAVPEQFSFCAECYQQQLLTHPTQLCPGADCVQQISADSLVPNKMLRDAVQKYLILGIGALEPATTMTASVGGTITAATMTAQAGANKPNVLTDTHSLLHKLLPGLAAAQAQRELDTTATPSTATTTALSSAPTVSNTTASAADEMAAATSMQTIAAGTQGSGTFSAHPQQQIGVPPSTSGGATSSAHGGGNAVPLAALFDPNKPPPALTASMLASVAGAAPTTDPTSRMHAGSGAGMPSLYAAPHSQSGNAQPMFTGGAANSMVPTSTALSAEDSLSVWESFLKRKENEKAERNLQLMRNSGSNIYQLQQQQRAAANMLFEGGREQPTAYGRDRDRGSDRDHRDHHHYHHRNSGSSSRGGGGGGATTDKDEEGGGGRHSKPSKMTVEEMSSVWKLFEKHSNEKKEEDGAKERAEGDKKKEEEKEGREEKNDSAWREERRTKEKGKKEGKEEWREDKKKSEEKLENAKGKKSKREKVTKKKKPKREKVTKKKKPKREKVTKKKKPKREKVTKKKKSKREKVPNGKSPKEKDLH</sequence>
<dbReference type="PROSITE" id="PS51282">
    <property type="entry name" value="DWNN"/>
    <property type="match status" value="1"/>
</dbReference>
<evidence type="ECO:0000256" key="4">
    <source>
        <dbReference type="ARBA" id="ARBA00022833"/>
    </source>
</evidence>
<dbReference type="SUPFAM" id="SSF57756">
    <property type="entry name" value="Retrovirus zinc finger-like domains"/>
    <property type="match status" value="1"/>
</dbReference>
<keyword evidence="5" id="KW-0539">Nucleus</keyword>
<dbReference type="PANTHER" id="PTHR15439">
    <property type="entry name" value="RETINOBLASTOMA-BINDING PROTEIN 6"/>
    <property type="match status" value="1"/>
</dbReference>
<dbReference type="Gene3D" id="3.10.20.90">
    <property type="entry name" value="Phosphatidylinositol 3-kinase Catalytic Subunit, Chain A, domain 1"/>
    <property type="match status" value="1"/>
</dbReference>
<proteinExistence type="predicted"/>
<dbReference type="InterPro" id="IPR036875">
    <property type="entry name" value="Znf_CCHC_sf"/>
</dbReference>
<dbReference type="Pfam" id="PF08783">
    <property type="entry name" value="DWNN"/>
    <property type="match status" value="1"/>
</dbReference>
<feature type="compositionally biased region" description="Polar residues" evidence="7">
    <location>
        <begin position="449"/>
        <end position="463"/>
    </location>
</feature>
<accession>A0A914H4C5</accession>
<dbReference type="PANTHER" id="PTHR15439:SF0">
    <property type="entry name" value="CELL DIVISION CYCLE AND APOPTOSIS REGULATOR PROTEIN 1-RELATED"/>
    <property type="match status" value="1"/>
</dbReference>
<keyword evidence="3 6" id="KW-0863">Zinc-finger</keyword>
<feature type="compositionally biased region" description="Basic residues" evidence="7">
    <location>
        <begin position="634"/>
        <end position="643"/>
    </location>
</feature>
<evidence type="ECO:0000256" key="3">
    <source>
        <dbReference type="ARBA" id="ARBA00022771"/>
    </source>
</evidence>